<gene>
    <name evidence="13" type="ORF">JWV37_08915</name>
</gene>
<dbReference type="InterPro" id="IPR036890">
    <property type="entry name" value="HATPase_C_sf"/>
</dbReference>
<evidence type="ECO:0000256" key="4">
    <source>
        <dbReference type="ARBA" id="ARBA00022553"/>
    </source>
</evidence>
<evidence type="ECO:0000256" key="2">
    <source>
        <dbReference type="ARBA" id="ARBA00004141"/>
    </source>
</evidence>
<keyword evidence="9" id="KW-0902">Two-component regulatory system</keyword>
<dbReference type="PRINTS" id="PR00344">
    <property type="entry name" value="BCTRLSENSOR"/>
</dbReference>
<name>A0ABS2WTB2_9BACT</name>
<dbReference type="GO" id="GO:0016301">
    <property type="term" value="F:kinase activity"/>
    <property type="evidence" value="ECO:0007669"/>
    <property type="project" value="UniProtKB-KW"/>
</dbReference>
<dbReference type="InterPro" id="IPR003594">
    <property type="entry name" value="HATPase_dom"/>
</dbReference>
<evidence type="ECO:0000256" key="11">
    <source>
        <dbReference type="SAM" id="Phobius"/>
    </source>
</evidence>
<dbReference type="InterPro" id="IPR004358">
    <property type="entry name" value="Sig_transdc_His_kin-like_C"/>
</dbReference>
<dbReference type="InterPro" id="IPR036097">
    <property type="entry name" value="HisK_dim/P_sf"/>
</dbReference>
<dbReference type="PROSITE" id="PS51257">
    <property type="entry name" value="PROKAR_LIPOPROTEIN"/>
    <property type="match status" value="1"/>
</dbReference>
<reference evidence="13 14" key="3">
    <citation type="submission" date="2021-02" db="EMBL/GenBank/DDBJ databases">
        <authorList>
            <person name="Merkel A.Y."/>
        </authorList>
    </citation>
    <scope>NUCLEOTIDE SEQUENCE [LARGE SCALE GENOMIC DNA]</scope>
    <source>
        <strain evidence="13 14">T05b</strain>
    </source>
</reference>
<evidence type="ECO:0000313" key="14">
    <source>
        <dbReference type="Proteomes" id="UP000703590"/>
    </source>
</evidence>
<evidence type="ECO:0000256" key="1">
    <source>
        <dbReference type="ARBA" id="ARBA00000085"/>
    </source>
</evidence>
<keyword evidence="14" id="KW-1185">Reference proteome</keyword>
<evidence type="ECO:0000259" key="12">
    <source>
        <dbReference type="PROSITE" id="PS50109"/>
    </source>
</evidence>
<dbReference type="InterPro" id="IPR005467">
    <property type="entry name" value="His_kinase_dom"/>
</dbReference>
<dbReference type="Gene3D" id="1.10.287.130">
    <property type="match status" value="1"/>
</dbReference>
<dbReference type="EMBL" id="JAFHKK010000019">
    <property type="protein sequence ID" value="MBN2964902.1"/>
    <property type="molecule type" value="Genomic_DNA"/>
</dbReference>
<keyword evidence="8 11" id="KW-1133">Transmembrane helix</keyword>
<dbReference type="Proteomes" id="UP000703590">
    <property type="component" value="Unassembled WGS sequence"/>
</dbReference>
<dbReference type="Pfam" id="PF00512">
    <property type="entry name" value="HisKA"/>
    <property type="match status" value="1"/>
</dbReference>
<evidence type="ECO:0000256" key="3">
    <source>
        <dbReference type="ARBA" id="ARBA00012438"/>
    </source>
</evidence>
<proteinExistence type="predicted"/>
<keyword evidence="6 11" id="KW-0812">Transmembrane</keyword>
<dbReference type="PROSITE" id="PS50109">
    <property type="entry name" value="HIS_KIN"/>
    <property type="match status" value="1"/>
</dbReference>
<dbReference type="InterPro" id="IPR050428">
    <property type="entry name" value="TCS_sensor_his_kinase"/>
</dbReference>
<evidence type="ECO:0000256" key="5">
    <source>
        <dbReference type="ARBA" id="ARBA00022679"/>
    </source>
</evidence>
<dbReference type="InterPro" id="IPR003661">
    <property type="entry name" value="HisK_dim/P_dom"/>
</dbReference>
<dbReference type="SMART" id="SM00388">
    <property type="entry name" value="HisKA"/>
    <property type="match status" value="1"/>
</dbReference>
<dbReference type="SMART" id="SM00387">
    <property type="entry name" value="HATPase_c"/>
    <property type="match status" value="1"/>
</dbReference>
<feature type="transmembrane region" description="Helical" evidence="11">
    <location>
        <begin position="154"/>
        <end position="173"/>
    </location>
</feature>
<keyword evidence="5" id="KW-0808">Transferase</keyword>
<organism evidence="13 14">
    <name type="scientific">Sulfurospirillum tamanense</name>
    <dbReference type="NCBI Taxonomy" id="2813362"/>
    <lineage>
        <taxon>Bacteria</taxon>
        <taxon>Pseudomonadati</taxon>
        <taxon>Campylobacterota</taxon>
        <taxon>Epsilonproteobacteria</taxon>
        <taxon>Campylobacterales</taxon>
        <taxon>Sulfurospirillaceae</taxon>
        <taxon>Sulfurospirillum</taxon>
    </lineage>
</organism>
<evidence type="ECO:0000256" key="9">
    <source>
        <dbReference type="ARBA" id="ARBA00023012"/>
    </source>
</evidence>
<keyword evidence="4" id="KW-0597">Phosphoprotein</keyword>
<dbReference type="Gene3D" id="3.30.565.10">
    <property type="entry name" value="Histidine kinase-like ATPase, C-terminal domain"/>
    <property type="match status" value="1"/>
</dbReference>
<evidence type="ECO:0000313" key="13">
    <source>
        <dbReference type="EMBL" id="MBN2964902.1"/>
    </source>
</evidence>
<evidence type="ECO:0000256" key="10">
    <source>
        <dbReference type="ARBA" id="ARBA00023136"/>
    </source>
</evidence>
<dbReference type="PANTHER" id="PTHR45436:SF15">
    <property type="entry name" value="SENSOR HISTIDINE KINASE CUSS"/>
    <property type="match status" value="1"/>
</dbReference>
<protein>
    <recommendedName>
        <fullName evidence="3">histidine kinase</fullName>
        <ecNumber evidence="3">2.7.13.3</ecNumber>
    </recommendedName>
</protein>
<accession>A0ABS2WTB2</accession>
<keyword evidence="7 13" id="KW-0418">Kinase</keyword>
<feature type="transmembrane region" description="Helical" evidence="11">
    <location>
        <begin position="20"/>
        <end position="44"/>
    </location>
</feature>
<dbReference type="SUPFAM" id="SSF55874">
    <property type="entry name" value="ATPase domain of HSP90 chaperone/DNA topoisomerase II/histidine kinase"/>
    <property type="match status" value="1"/>
</dbReference>
<comment type="caution">
    <text evidence="13">The sequence shown here is derived from an EMBL/GenBank/DDBJ whole genome shotgun (WGS) entry which is preliminary data.</text>
</comment>
<dbReference type="Pfam" id="PF02518">
    <property type="entry name" value="HATPase_c"/>
    <property type="match status" value="1"/>
</dbReference>
<dbReference type="RefSeq" id="WP_205459451.1">
    <property type="nucleotide sequence ID" value="NZ_JAFHKK010000019.1"/>
</dbReference>
<feature type="domain" description="Histidine kinase" evidence="12">
    <location>
        <begin position="193"/>
        <end position="393"/>
    </location>
</feature>
<evidence type="ECO:0000256" key="7">
    <source>
        <dbReference type="ARBA" id="ARBA00022777"/>
    </source>
</evidence>
<comment type="catalytic activity">
    <reaction evidence="1">
        <text>ATP + protein L-histidine = ADP + protein N-phospho-L-histidine.</text>
        <dbReference type="EC" id="2.7.13.3"/>
    </reaction>
</comment>
<dbReference type="EC" id="2.7.13.3" evidence="3"/>
<dbReference type="SUPFAM" id="SSF47384">
    <property type="entry name" value="Homodimeric domain of signal transducing histidine kinase"/>
    <property type="match status" value="1"/>
</dbReference>
<comment type="subcellular location">
    <subcellularLocation>
        <location evidence="2">Membrane</location>
        <topology evidence="2">Multi-pass membrane protein</topology>
    </subcellularLocation>
</comment>
<sequence length="393" mass="44191">MSVSKNWDTNLQRRERRTLVAFLALYLTLSCTILGLFGAGYYALQKEAMLSLKRGELNALANEHVKALRALHVAFDKTQEYPRHEAFRSGIFDGAAVEIFSLLHVSPLLSRIIYLKEGMIHYIKEPEAHYLGTQYLVLEVEDDGAWHHEALRNMAWFGGGIFLFLAVGGYFLLRLLLRPMREAIALLDRFIKDTTHELNTPIHAILSNIEMIPLQTLEPKTARKLERIRLGAQSVSHLYKDLTYLTLGRHQARHESEVQVDVVAQERVEYFALSLEAKKITWEVDTAPAALWIDQGALTRLVDNLLSNAIKYNRVGGSLHVKVAPGVLEIKDTGIGIDASKLARVFDRYVRCHESAGGFGIGLNIVGMIAKEYGLKLALESTKGEGTCVRVLW</sequence>
<keyword evidence="10 11" id="KW-0472">Membrane</keyword>
<evidence type="ECO:0000256" key="6">
    <source>
        <dbReference type="ARBA" id="ARBA00022692"/>
    </source>
</evidence>
<reference evidence="14" key="2">
    <citation type="submission" date="2021-02" db="EMBL/GenBank/DDBJ databases">
        <title>Sulfurospirillum tamanensis sp. nov.</title>
        <authorList>
            <person name="Merkel A.Y."/>
        </authorList>
    </citation>
    <scope>NUCLEOTIDE SEQUENCE [LARGE SCALE GENOMIC DNA]</scope>
    <source>
        <strain evidence="14">T05b</strain>
    </source>
</reference>
<dbReference type="PANTHER" id="PTHR45436">
    <property type="entry name" value="SENSOR HISTIDINE KINASE YKOH"/>
    <property type="match status" value="1"/>
</dbReference>
<dbReference type="CDD" id="cd00082">
    <property type="entry name" value="HisKA"/>
    <property type="match status" value="1"/>
</dbReference>
<reference evidence="13 14" key="1">
    <citation type="submission" date="2021-02" db="EMBL/GenBank/DDBJ databases">
        <title>Sulfurospirillum tamanensis sp. nov.</title>
        <authorList>
            <person name="Frolova A."/>
            <person name="Merkel A."/>
            <person name="Slobodkin A."/>
        </authorList>
    </citation>
    <scope>NUCLEOTIDE SEQUENCE [LARGE SCALE GENOMIC DNA]</scope>
    <source>
        <strain evidence="13 14">T05b</strain>
    </source>
</reference>
<evidence type="ECO:0000256" key="8">
    <source>
        <dbReference type="ARBA" id="ARBA00022989"/>
    </source>
</evidence>